<dbReference type="STRING" id="1341181.FLJC2902T_12530"/>
<name>V6SR67_9FLAO</name>
<dbReference type="PROSITE" id="PS51257">
    <property type="entry name" value="PROKAR_LIPOPROTEIN"/>
    <property type="match status" value="1"/>
</dbReference>
<feature type="chain" id="PRO_5004751181" description="Lipocalin-like domain-containing protein" evidence="1">
    <location>
        <begin position="23"/>
        <end position="143"/>
    </location>
</feature>
<evidence type="ECO:0000259" key="2">
    <source>
        <dbReference type="Pfam" id="PF13648"/>
    </source>
</evidence>
<dbReference type="EMBL" id="AVGG01000005">
    <property type="protein sequence ID" value="ESU28662.1"/>
    <property type="molecule type" value="Genomic_DNA"/>
</dbReference>
<accession>V6SR67</accession>
<dbReference type="OrthoDB" id="1419899at2"/>
<feature type="signal peptide" evidence="1">
    <location>
        <begin position="1"/>
        <end position="22"/>
    </location>
</feature>
<organism evidence="3 4">
    <name type="scientific">Flavobacterium limnosediminis JC2902</name>
    <dbReference type="NCBI Taxonomy" id="1341181"/>
    <lineage>
        <taxon>Bacteria</taxon>
        <taxon>Pseudomonadati</taxon>
        <taxon>Bacteroidota</taxon>
        <taxon>Flavobacteriia</taxon>
        <taxon>Flavobacteriales</taxon>
        <taxon>Flavobacteriaceae</taxon>
        <taxon>Flavobacterium</taxon>
    </lineage>
</organism>
<dbReference type="Pfam" id="PF13648">
    <property type="entry name" value="Lipocalin_4"/>
    <property type="match status" value="1"/>
</dbReference>
<evidence type="ECO:0000313" key="3">
    <source>
        <dbReference type="EMBL" id="ESU28662.1"/>
    </source>
</evidence>
<evidence type="ECO:0000256" key="1">
    <source>
        <dbReference type="SAM" id="SignalP"/>
    </source>
</evidence>
<dbReference type="Proteomes" id="UP000018004">
    <property type="component" value="Unassembled WGS sequence"/>
</dbReference>
<keyword evidence="1" id="KW-0732">Signal</keyword>
<sequence>MKKITLLFVSALALGMVFTSCNKDDDSSSSSSASIEGKWKYSKEGAIVSGQEVLTDYLNEAPQCGNDYIEILAGGTAKDVYYYNDGGCLSDVGTGTWSKSGNIMTVTFDGVAENAEILTLDSTTLKVKYTDNGMEMVNVYTRM</sequence>
<dbReference type="AlphaFoldDB" id="V6SR67"/>
<dbReference type="PATRIC" id="fig|1341181.4.peg.1238"/>
<dbReference type="RefSeq" id="WP_023578898.1">
    <property type="nucleotide sequence ID" value="NZ_AVGG01000005.1"/>
</dbReference>
<reference evidence="3 4" key="1">
    <citation type="submission" date="2013-08" db="EMBL/GenBank/DDBJ databases">
        <title>Flavobacterium limnosediminis JC2902 genome sequencing.</title>
        <authorList>
            <person name="Lee K."/>
            <person name="Yi H."/>
            <person name="Park S."/>
            <person name="Chun J."/>
        </authorList>
    </citation>
    <scope>NUCLEOTIDE SEQUENCE [LARGE SCALE GENOMIC DNA]</scope>
    <source>
        <strain evidence="3 4">JC2902</strain>
    </source>
</reference>
<dbReference type="InterPro" id="IPR024311">
    <property type="entry name" value="Lipocalin-like"/>
</dbReference>
<dbReference type="eggNOG" id="ENOG50347RS">
    <property type="taxonomic scope" value="Bacteria"/>
</dbReference>
<keyword evidence="4" id="KW-1185">Reference proteome</keyword>
<gene>
    <name evidence="3" type="ORF">FLJC2902T_12530</name>
</gene>
<proteinExistence type="predicted"/>
<protein>
    <recommendedName>
        <fullName evidence="2">Lipocalin-like domain-containing protein</fullName>
    </recommendedName>
</protein>
<evidence type="ECO:0000313" key="4">
    <source>
        <dbReference type="Proteomes" id="UP000018004"/>
    </source>
</evidence>
<comment type="caution">
    <text evidence="3">The sequence shown here is derived from an EMBL/GenBank/DDBJ whole genome shotgun (WGS) entry which is preliminary data.</text>
</comment>
<feature type="domain" description="Lipocalin-like" evidence="2">
    <location>
        <begin position="35"/>
        <end position="126"/>
    </location>
</feature>